<dbReference type="PANTHER" id="PTHR34220">
    <property type="entry name" value="SENSOR HISTIDINE KINASE YPDA"/>
    <property type="match status" value="1"/>
</dbReference>
<name>A0A841T870_9BACL</name>
<keyword evidence="11" id="KW-1185">Reference proteome</keyword>
<organism evidence="10 11">
    <name type="scientific">Cohnella thailandensis</name>
    <dbReference type="NCBI Taxonomy" id="557557"/>
    <lineage>
        <taxon>Bacteria</taxon>
        <taxon>Bacillati</taxon>
        <taxon>Bacillota</taxon>
        <taxon>Bacilli</taxon>
        <taxon>Bacillales</taxon>
        <taxon>Paenibacillaceae</taxon>
        <taxon>Cohnella</taxon>
    </lineage>
</organism>
<dbReference type="InterPro" id="IPR005467">
    <property type="entry name" value="His_kinase_dom"/>
</dbReference>
<feature type="domain" description="Histidine kinase" evidence="9">
    <location>
        <begin position="489"/>
        <end position="593"/>
    </location>
</feature>
<dbReference type="Pfam" id="PF06580">
    <property type="entry name" value="His_kinase"/>
    <property type="match status" value="1"/>
</dbReference>
<feature type="transmembrane region" description="Helical" evidence="8">
    <location>
        <begin position="304"/>
        <end position="327"/>
    </location>
</feature>
<keyword evidence="8" id="KW-1133">Transmembrane helix</keyword>
<dbReference type="SMART" id="SM00387">
    <property type="entry name" value="HATPase_c"/>
    <property type="match status" value="1"/>
</dbReference>
<keyword evidence="3" id="KW-0808">Transferase</keyword>
<dbReference type="GO" id="GO:0005524">
    <property type="term" value="F:ATP binding"/>
    <property type="evidence" value="ECO:0007669"/>
    <property type="project" value="UniProtKB-KW"/>
</dbReference>
<dbReference type="InterPro" id="IPR003594">
    <property type="entry name" value="HATPase_dom"/>
</dbReference>
<dbReference type="SUPFAM" id="SSF55874">
    <property type="entry name" value="ATPase domain of HSP90 chaperone/DNA topoisomerase II/histidine kinase"/>
    <property type="match status" value="1"/>
</dbReference>
<evidence type="ECO:0000256" key="7">
    <source>
        <dbReference type="ARBA" id="ARBA00023012"/>
    </source>
</evidence>
<proteinExistence type="predicted"/>
<keyword evidence="6" id="KW-0067">ATP-binding</keyword>
<dbReference type="AlphaFoldDB" id="A0A841T870"/>
<evidence type="ECO:0000259" key="9">
    <source>
        <dbReference type="PROSITE" id="PS50109"/>
    </source>
</evidence>
<comment type="catalytic activity">
    <reaction evidence="1">
        <text>ATP + protein L-histidine = ADP + protein N-phospho-L-histidine.</text>
        <dbReference type="EC" id="2.7.13.3"/>
    </reaction>
</comment>
<reference evidence="10 11" key="1">
    <citation type="submission" date="2020-08" db="EMBL/GenBank/DDBJ databases">
        <title>Cohnella phylogeny.</title>
        <authorList>
            <person name="Dunlap C."/>
        </authorList>
    </citation>
    <scope>NUCLEOTIDE SEQUENCE [LARGE SCALE GENOMIC DNA]</scope>
    <source>
        <strain evidence="10 11">DSM 25241</strain>
    </source>
</reference>
<accession>A0A841T870</accession>
<evidence type="ECO:0000256" key="1">
    <source>
        <dbReference type="ARBA" id="ARBA00000085"/>
    </source>
</evidence>
<dbReference type="EMBL" id="JACJVQ010000028">
    <property type="protein sequence ID" value="MBB6638047.1"/>
    <property type="molecule type" value="Genomic_DNA"/>
</dbReference>
<keyword evidence="8" id="KW-0472">Membrane</keyword>
<dbReference type="Proteomes" id="UP000535838">
    <property type="component" value="Unassembled WGS sequence"/>
</dbReference>
<keyword evidence="8" id="KW-0812">Transmembrane</keyword>
<dbReference type="PANTHER" id="PTHR34220:SF7">
    <property type="entry name" value="SENSOR HISTIDINE KINASE YPDA"/>
    <property type="match status" value="1"/>
</dbReference>
<evidence type="ECO:0000256" key="8">
    <source>
        <dbReference type="SAM" id="Phobius"/>
    </source>
</evidence>
<dbReference type="PRINTS" id="PR00344">
    <property type="entry name" value="BCTRLSENSOR"/>
</dbReference>
<evidence type="ECO:0000256" key="5">
    <source>
        <dbReference type="ARBA" id="ARBA00022777"/>
    </source>
</evidence>
<gene>
    <name evidence="10" type="ORF">H7B67_28290</name>
</gene>
<protein>
    <recommendedName>
        <fullName evidence="2">histidine kinase</fullName>
        <ecNumber evidence="2">2.7.13.3</ecNumber>
    </recommendedName>
</protein>
<dbReference type="EC" id="2.7.13.3" evidence="2"/>
<feature type="transmembrane region" description="Helical" evidence="8">
    <location>
        <begin position="32"/>
        <end position="52"/>
    </location>
</feature>
<dbReference type="InterPro" id="IPR010559">
    <property type="entry name" value="Sig_transdc_His_kin_internal"/>
</dbReference>
<comment type="caution">
    <text evidence="10">The sequence shown here is derived from an EMBL/GenBank/DDBJ whole genome shotgun (WGS) entry which is preliminary data.</text>
</comment>
<sequence>MPIRQRGGRPLASLRFFRMPHPFKPGTLRRTLVIYLLIACLFPPILFSVYTYSSLHSILTNKIRSGIDASLKQEATGLENVVNVLDFVSKQFALDGHIADLMNRYLTTDRTYDKAVIKKDIEESINVVNFTNPNLGLTVYYMPDAQDPVLFTNLAVSPSFGVEDLPPFVPYKGASYFGPHRTQYKDSDNTVFSSLRVVQTDQERPVYIYLETNSNLFEKILNDALYGMKVSHYLIDANGKALFTDEGEAPIDPASISWEMAREDANDSLRSYRDYYLFGYDSPQGWKLVTAVSKSAFNKEINLWLLRMGGLFVGAFGFAIVLAMMIWRKVYGSIRKVNREIVRMTGEREAPVQLMNVEEFDQLLNNFQVMKTTVNGLIAEIGDNERKKYQLETEKLLSQINPHFLHNTLNTVQWVARANGQEEIDAIVTLLVRVLHYNMGKKSMIVTVREEIEALGHYLELQRYRYEDELRFRIEVEPAAEEASIPRFLLQPLVENAIYHGKSEEGGEIVVTVTKVGPDGLRLQVTDNGPGMDDEAIRRLFDDDGERPRGGMGIGLQYVKRLLVSFYGSGDRLKISSAPGQGTRLTVEIPTTLNEVDRDDQSSGSRR</sequence>
<dbReference type="InterPro" id="IPR004358">
    <property type="entry name" value="Sig_transdc_His_kin-like_C"/>
</dbReference>
<evidence type="ECO:0000256" key="3">
    <source>
        <dbReference type="ARBA" id="ARBA00022679"/>
    </source>
</evidence>
<dbReference type="PROSITE" id="PS50109">
    <property type="entry name" value="HIS_KIN"/>
    <property type="match status" value="1"/>
</dbReference>
<evidence type="ECO:0000256" key="4">
    <source>
        <dbReference type="ARBA" id="ARBA00022741"/>
    </source>
</evidence>
<keyword evidence="5 10" id="KW-0418">Kinase</keyword>
<dbReference type="RefSeq" id="WP_185123255.1">
    <property type="nucleotide sequence ID" value="NZ_JACJVQ010000028.1"/>
</dbReference>
<dbReference type="Gene3D" id="3.30.565.10">
    <property type="entry name" value="Histidine kinase-like ATPase, C-terminal domain"/>
    <property type="match status" value="1"/>
</dbReference>
<evidence type="ECO:0000313" key="11">
    <source>
        <dbReference type="Proteomes" id="UP000535838"/>
    </source>
</evidence>
<dbReference type="Pfam" id="PF02518">
    <property type="entry name" value="HATPase_c"/>
    <property type="match status" value="1"/>
</dbReference>
<keyword evidence="7" id="KW-0902">Two-component regulatory system</keyword>
<evidence type="ECO:0000256" key="2">
    <source>
        <dbReference type="ARBA" id="ARBA00012438"/>
    </source>
</evidence>
<dbReference type="GO" id="GO:0016020">
    <property type="term" value="C:membrane"/>
    <property type="evidence" value="ECO:0007669"/>
    <property type="project" value="InterPro"/>
</dbReference>
<evidence type="ECO:0000313" key="10">
    <source>
        <dbReference type="EMBL" id="MBB6638047.1"/>
    </source>
</evidence>
<dbReference type="GO" id="GO:0000155">
    <property type="term" value="F:phosphorelay sensor kinase activity"/>
    <property type="evidence" value="ECO:0007669"/>
    <property type="project" value="InterPro"/>
</dbReference>
<keyword evidence="4" id="KW-0547">Nucleotide-binding</keyword>
<evidence type="ECO:0000256" key="6">
    <source>
        <dbReference type="ARBA" id="ARBA00022840"/>
    </source>
</evidence>
<dbReference type="InterPro" id="IPR050640">
    <property type="entry name" value="Bact_2-comp_sensor_kinase"/>
</dbReference>
<dbReference type="InterPro" id="IPR036890">
    <property type="entry name" value="HATPase_C_sf"/>
</dbReference>